<feature type="compositionally biased region" description="Basic and acidic residues" evidence="1">
    <location>
        <begin position="696"/>
        <end position="710"/>
    </location>
</feature>
<dbReference type="Gene3D" id="3.30.565.10">
    <property type="entry name" value="Histidine kinase-like ATPase, C-terminal domain"/>
    <property type="match status" value="1"/>
</dbReference>
<feature type="region of interest" description="Disordered" evidence="1">
    <location>
        <begin position="894"/>
        <end position="950"/>
    </location>
</feature>
<dbReference type="AlphaFoldDB" id="A0A149QSC6"/>
<protein>
    <submittedName>
        <fullName evidence="2">Uncharacterized protein</fullName>
    </submittedName>
</protein>
<dbReference type="RefSeq" id="WP_062497457.1">
    <property type="nucleotide sequence ID" value="NZ_LHZB01000118.1"/>
</dbReference>
<gene>
    <name evidence="2" type="ORF">AD929_13305</name>
</gene>
<dbReference type="SUPFAM" id="SSF55874">
    <property type="entry name" value="ATPase domain of HSP90 chaperone/DNA topoisomerase II/histidine kinase"/>
    <property type="match status" value="1"/>
</dbReference>
<dbReference type="PATRIC" id="fig|442.7.peg.3463"/>
<dbReference type="EMBL" id="LHZB01000118">
    <property type="protein sequence ID" value="KXV00161.1"/>
    <property type="molecule type" value="Genomic_DNA"/>
</dbReference>
<feature type="compositionally biased region" description="Basic and acidic residues" evidence="1">
    <location>
        <begin position="894"/>
        <end position="909"/>
    </location>
</feature>
<evidence type="ECO:0000313" key="3">
    <source>
        <dbReference type="Proteomes" id="UP000075573"/>
    </source>
</evidence>
<feature type="region of interest" description="Disordered" evidence="1">
    <location>
        <begin position="846"/>
        <end position="869"/>
    </location>
</feature>
<accession>A0A149QSC6</accession>
<evidence type="ECO:0000313" key="2">
    <source>
        <dbReference type="EMBL" id="KXV00161.1"/>
    </source>
</evidence>
<organism evidence="2 3">
    <name type="scientific">Gluconobacter potus</name>
    <dbReference type="NCBI Taxonomy" id="2724927"/>
    <lineage>
        <taxon>Bacteria</taxon>
        <taxon>Pseudomonadati</taxon>
        <taxon>Pseudomonadota</taxon>
        <taxon>Alphaproteobacteria</taxon>
        <taxon>Acetobacterales</taxon>
        <taxon>Acetobacteraceae</taxon>
        <taxon>Gluconobacter</taxon>
    </lineage>
</organism>
<proteinExistence type="predicted"/>
<feature type="compositionally biased region" description="Low complexity" evidence="1">
    <location>
        <begin position="850"/>
        <end position="859"/>
    </location>
</feature>
<evidence type="ECO:0000256" key="1">
    <source>
        <dbReference type="SAM" id="MobiDB-lite"/>
    </source>
</evidence>
<dbReference type="InterPro" id="IPR036890">
    <property type="entry name" value="HATPase_C_sf"/>
</dbReference>
<name>A0A149QSC6_9PROT</name>
<comment type="caution">
    <text evidence="2">The sequence shown here is derived from an EMBL/GenBank/DDBJ whole genome shotgun (WGS) entry which is preliminary data.</text>
</comment>
<sequence length="966" mass="106037">MPRTPADITPPKAHYRAERDNGYSDWLTAFHREYIQNLLDAGATSARITIDEAPSRSTFGRQPNEGDGRENAVVRVEISDNGSGMTEDVLRNVFFQPGTTTKSGDGSIGGFGTARLMLCYAQDSYRIVTNGFYVEGDGSQYLIQTVPEATSELRQAAREEEGTPLGALQERELQALGSMASAQEKGGCLFSIDIPMGRQGNVMVNRQTVEDALRRYVSMSQLPIPLYLNGEEMKGGALRRQARRSLTAEIDGTEQGFATVHVSNGEKAPWKGMMLVRSSGALMFSRKLDIPAQVIVELDPKLSREVLTDRRDSLKYQYRAPLDVFVDELHSDTTSALRAREQRKDTTVRGGRGGFSYTGEEDPEIDFSFTGSIVLDEGILEPEKVPESVRTQFRREIAAARPTFLDSYPDKDEVTAFKAALLEGEGWEALNRAPAGLQVFVTQNLAQAMRSAGIETAGGSVVRDRFGEMHDIRIVSDAFAAQDEKLKNSARRWSPDYWVMLGDERNAPLGRGMQAHKFLAAWTVCVREAFAAARMARPDLFANGRSVDYTTGFRFARGRERFTNRGVDMVREASMVIPGDETQKAAFLINPHNVDGSTTYDLTKENAAEKVRADGRPVMGISELENQAVADVCRLLNRMYDRDFADLVVGAMSMFDRARNREKIMRAEGAVLTAYGKGEALIQKLDDMSPDGQKGPGHEGPGHEGDEEEMRPAERLMALAAPHVAASVGLAEANPHVQADAIHELKGKIVREENGLTAVNCDELQKMESSLVMASQNDWKNDAAPAQERTVTHEAPLTQEGPVAPEAVVPADVGPAEVEIPEVVVPEEDLIELTAEDEEALNLTDITDFGVPPSDSDAAPPVPDVPLDEEIPVEPELDELDLEGVDLEDILGHEVTPEEEARMQEDLRDFATQPQPAPEQPAQESVRKAAPPRREPEPEAEPAAPDVNPWLADEFDVSTFFGGPGL</sequence>
<dbReference type="Proteomes" id="UP000075573">
    <property type="component" value="Unassembled WGS sequence"/>
</dbReference>
<feature type="region of interest" description="Disordered" evidence="1">
    <location>
        <begin position="686"/>
        <end position="710"/>
    </location>
</feature>
<reference evidence="2 3" key="1">
    <citation type="submission" date="2015-06" db="EMBL/GenBank/DDBJ databases">
        <title>Improved classification and identification of acetic acid bacteria using matrix-assisted laser desorption/ionization time-of-flight mass spectrometry; Gluconobacter nephelii and Gluconobacter uchimurae are later heterotypic synonyms of Gluconobacter japonicus and Gluconobacter oxydans, respectively.</title>
        <authorList>
            <person name="Li L."/>
            <person name="Cleenwerck I."/>
            <person name="De Vuyst L."/>
            <person name="Vandamme P."/>
        </authorList>
    </citation>
    <scope>NUCLEOTIDE SEQUENCE [LARGE SCALE GENOMIC DNA]</scope>
    <source>
        <strain evidence="2 3">LMG 1764</strain>
    </source>
</reference>